<dbReference type="KEGG" id="wcp:H9Q76_12030"/>
<gene>
    <name evidence="2" type="ORF">H9Q76_12030</name>
</gene>
<keyword evidence="1" id="KW-1133">Transmembrane helix</keyword>
<dbReference type="EMBL" id="CP060632">
    <property type="protein sequence ID" value="QNL99425.1"/>
    <property type="molecule type" value="Genomic_DNA"/>
</dbReference>
<keyword evidence="1" id="KW-0812">Transmembrane</keyword>
<reference evidence="2 3" key="1">
    <citation type="submission" date="2020-08" db="EMBL/GenBank/DDBJ databases">
        <authorList>
            <person name="Liu C."/>
            <person name="Sun Q."/>
        </authorList>
    </citation>
    <scope>NUCLEOTIDE SEQUENCE [LARGE SCALE GENOMIC DNA]</scope>
    <source>
        <strain evidence="2 3">NSJ-4</strain>
    </source>
</reference>
<evidence type="ECO:0000256" key="1">
    <source>
        <dbReference type="SAM" id="Phobius"/>
    </source>
</evidence>
<keyword evidence="3" id="KW-1185">Reference proteome</keyword>
<evidence type="ECO:0000313" key="3">
    <source>
        <dbReference type="Proteomes" id="UP000515819"/>
    </source>
</evidence>
<feature type="transmembrane region" description="Helical" evidence="1">
    <location>
        <begin position="124"/>
        <end position="145"/>
    </location>
</feature>
<feature type="transmembrane region" description="Helical" evidence="1">
    <location>
        <begin position="7"/>
        <end position="26"/>
    </location>
</feature>
<dbReference type="PANTHER" id="PTHR34989:SF1">
    <property type="entry name" value="PROTEIN HDED"/>
    <property type="match status" value="1"/>
</dbReference>
<dbReference type="Pfam" id="PF03729">
    <property type="entry name" value="DUF308"/>
    <property type="match status" value="2"/>
</dbReference>
<protein>
    <submittedName>
        <fullName evidence="2">DUF308 domain-containing protein</fullName>
    </submittedName>
</protein>
<feature type="transmembrane region" description="Helical" evidence="1">
    <location>
        <begin position="61"/>
        <end position="86"/>
    </location>
</feature>
<dbReference type="GO" id="GO:0005886">
    <property type="term" value="C:plasma membrane"/>
    <property type="evidence" value="ECO:0007669"/>
    <property type="project" value="TreeGrafter"/>
</dbReference>
<dbReference type="AlphaFoldDB" id="A0A7G9FLJ4"/>
<dbReference type="InterPro" id="IPR005325">
    <property type="entry name" value="DUF308_memb"/>
</dbReference>
<dbReference type="PANTHER" id="PTHR34989">
    <property type="entry name" value="PROTEIN HDED"/>
    <property type="match status" value="1"/>
</dbReference>
<sequence>MKRHTGYGWLELIEGILLIILGALAIASPGGILRWITIFYGVMAIVTGITDIIFYAKSERYIGFAPCVSLAAGVISVITGLALMAYPHIGELVVTLLLPLWFIAHSVSKLCHLGFIRSLYRGRYFYVSLVINVIGLVVGVLMIFWPQIALFSVGFLIGTYLIILGVDSVVSACSKLGKDW</sequence>
<organism evidence="2 3">
    <name type="scientific">Wujia chipingensis</name>
    <dbReference type="NCBI Taxonomy" id="2763670"/>
    <lineage>
        <taxon>Bacteria</taxon>
        <taxon>Bacillati</taxon>
        <taxon>Bacillota</taxon>
        <taxon>Clostridia</taxon>
        <taxon>Lachnospirales</taxon>
        <taxon>Lachnospiraceae</taxon>
        <taxon>Wujia</taxon>
    </lineage>
</organism>
<dbReference type="InterPro" id="IPR052712">
    <property type="entry name" value="Acid_resist_chaperone_HdeD"/>
</dbReference>
<feature type="transmembrane region" description="Helical" evidence="1">
    <location>
        <begin position="32"/>
        <end position="54"/>
    </location>
</feature>
<dbReference type="Proteomes" id="UP000515819">
    <property type="component" value="Chromosome"/>
</dbReference>
<dbReference type="RefSeq" id="WP_117780066.1">
    <property type="nucleotide sequence ID" value="NZ_CP060632.1"/>
</dbReference>
<evidence type="ECO:0000313" key="2">
    <source>
        <dbReference type="EMBL" id="QNL99425.1"/>
    </source>
</evidence>
<proteinExistence type="predicted"/>
<keyword evidence="1" id="KW-0472">Membrane</keyword>
<accession>A0A7G9FLJ4</accession>
<feature type="transmembrane region" description="Helical" evidence="1">
    <location>
        <begin position="92"/>
        <end position="112"/>
    </location>
</feature>
<name>A0A7G9FLJ4_9FIRM</name>
<feature type="transmembrane region" description="Helical" evidence="1">
    <location>
        <begin position="151"/>
        <end position="170"/>
    </location>
</feature>